<feature type="region of interest" description="Disordered" evidence="4">
    <location>
        <begin position="341"/>
        <end position="362"/>
    </location>
</feature>
<keyword evidence="7" id="KW-1185">Reference proteome</keyword>
<accession>A0ABN3MVU6</accession>
<dbReference type="RefSeq" id="WP_344385871.1">
    <property type="nucleotide sequence ID" value="NZ_BAAATA010000047.1"/>
</dbReference>
<dbReference type="InterPro" id="IPR036388">
    <property type="entry name" value="WH-like_DNA-bd_sf"/>
</dbReference>
<evidence type="ECO:0000259" key="5">
    <source>
        <dbReference type="PROSITE" id="PS50043"/>
    </source>
</evidence>
<dbReference type="Gene3D" id="1.10.10.10">
    <property type="entry name" value="Winged helix-like DNA-binding domain superfamily/Winged helix DNA-binding domain"/>
    <property type="match status" value="1"/>
</dbReference>
<protein>
    <recommendedName>
        <fullName evidence="5">HTH luxR-type domain-containing protein</fullName>
    </recommendedName>
</protein>
<sequence>MNTVLKAGTPPLRGRSAEVSALREALRSPRRPGSLHMSFEGAPGMGKSRLLAEAGAVAEASGAEVIRGLHGSHGVFDRPLVVLLDDTHRSDTADARALAALRPSTANVPVVWCTGRRCGSPSSPLESALESVAVSRRSFRLGALDDRAAQEMVGDLLGARPDAALARAAASLSGHPRALRAFAEGLMEEGRVEVGAAACLTRPGIPERLGDLVRRYVQDCSRPCATMLLVASTLGMHLIFGELAEILGAKPSCLLPDLQEAVFSGLLSQDGDDVKFANEPFRDIIRGMVPAAARAAIREQADHYRARQFEEAFAGSPGFPGNAAPGPAAVLLRTPPTHRTAGGVVLSGPCRGPEPAGVPADRRAPAVASVFAPRAADTAPGVPAGPRCAESAGSGAAAIPGWERLTEKQVAAAELAVEGMTNKEIAARLHLSPHTVNYHLRKIFRALSIRSRTELIRLVHAASPAAGLRPAREGLFPGGAA</sequence>
<gene>
    <name evidence="6" type="ORF">GCM10010406_52170</name>
</gene>
<evidence type="ECO:0000256" key="2">
    <source>
        <dbReference type="ARBA" id="ARBA00023125"/>
    </source>
</evidence>
<dbReference type="PRINTS" id="PR00038">
    <property type="entry name" value="HTHLUXR"/>
</dbReference>
<evidence type="ECO:0000256" key="3">
    <source>
        <dbReference type="ARBA" id="ARBA00023163"/>
    </source>
</evidence>
<dbReference type="SUPFAM" id="SSF52540">
    <property type="entry name" value="P-loop containing nucleoside triphosphate hydrolases"/>
    <property type="match status" value="1"/>
</dbReference>
<evidence type="ECO:0000313" key="6">
    <source>
        <dbReference type="EMBL" id="GAA2509270.1"/>
    </source>
</evidence>
<dbReference type="InterPro" id="IPR016032">
    <property type="entry name" value="Sig_transdc_resp-reg_C-effctor"/>
</dbReference>
<dbReference type="PANTHER" id="PTHR44688:SF16">
    <property type="entry name" value="DNA-BINDING TRANSCRIPTIONAL ACTIVATOR DEVR_DOSR"/>
    <property type="match status" value="1"/>
</dbReference>
<organism evidence="6 7">
    <name type="scientific">Streptomyces thermolineatus</name>
    <dbReference type="NCBI Taxonomy" id="44033"/>
    <lineage>
        <taxon>Bacteria</taxon>
        <taxon>Bacillati</taxon>
        <taxon>Actinomycetota</taxon>
        <taxon>Actinomycetes</taxon>
        <taxon>Kitasatosporales</taxon>
        <taxon>Streptomycetaceae</taxon>
        <taxon>Streptomyces</taxon>
    </lineage>
</organism>
<dbReference type="Pfam" id="PF00196">
    <property type="entry name" value="GerE"/>
    <property type="match status" value="1"/>
</dbReference>
<keyword evidence="1" id="KW-0805">Transcription regulation</keyword>
<name>A0ABN3MVU6_9ACTN</name>
<reference evidence="6 7" key="1">
    <citation type="journal article" date="2019" name="Int. J. Syst. Evol. Microbiol.">
        <title>The Global Catalogue of Microorganisms (GCM) 10K type strain sequencing project: providing services to taxonomists for standard genome sequencing and annotation.</title>
        <authorList>
            <consortium name="The Broad Institute Genomics Platform"/>
            <consortium name="The Broad Institute Genome Sequencing Center for Infectious Disease"/>
            <person name="Wu L."/>
            <person name="Ma J."/>
        </authorList>
    </citation>
    <scope>NUCLEOTIDE SEQUENCE [LARGE SCALE GENOMIC DNA]</scope>
    <source>
        <strain evidence="6 7">JCM 6307</strain>
    </source>
</reference>
<keyword evidence="3" id="KW-0804">Transcription</keyword>
<dbReference type="PROSITE" id="PS50043">
    <property type="entry name" value="HTH_LUXR_2"/>
    <property type="match status" value="1"/>
</dbReference>
<dbReference type="SUPFAM" id="SSF46894">
    <property type="entry name" value="C-terminal effector domain of the bipartite response regulators"/>
    <property type="match status" value="1"/>
</dbReference>
<keyword evidence="2" id="KW-0238">DNA-binding</keyword>
<dbReference type="PANTHER" id="PTHR44688">
    <property type="entry name" value="DNA-BINDING TRANSCRIPTIONAL ACTIVATOR DEVR_DOSR"/>
    <property type="match status" value="1"/>
</dbReference>
<feature type="domain" description="HTH luxR-type" evidence="5">
    <location>
        <begin position="398"/>
        <end position="463"/>
    </location>
</feature>
<comment type="caution">
    <text evidence="6">The sequence shown here is derived from an EMBL/GenBank/DDBJ whole genome shotgun (WGS) entry which is preliminary data.</text>
</comment>
<evidence type="ECO:0000256" key="4">
    <source>
        <dbReference type="SAM" id="MobiDB-lite"/>
    </source>
</evidence>
<dbReference type="InterPro" id="IPR027417">
    <property type="entry name" value="P-loop_NTPase"/>
</dbReference>
<dbReference type="InterPro" id="IPR000792">
    <property type="entry name" value="Tscrpt_reg_LuxR_C"/>
</dbReference>
<evidence type="ECO:0000256" key="1">
    <source>
        <dbReference type="ARBA" id="ARBA00023015"/>
    </source>
</evidence>
<dbReference type="EMBL" id="BAAATA010000047">
    <property type="protein sequence ID" value="GAA2509270.1"/>
    <property type="molecule type" value="Genomic_DNA"/>
</dbReference>
<evidence type="ECO:0000313" key="7">
    <source>
        <dbReference type="Proteomes" id="UP001501358"/>
    </source>
</evidence>
<dbReference type="SMART" id="SM00421">
    <property type="entry name" value="HTH_LUXR"/>
    <property type="match status" value="1"/>
</dbReference>
<dbReference type="CDD" id="cd06170">
    <property type="entry name" value="LuxR_C_like"/>
    <property type="match status" value="1"/>
</dbReference>
<proteinExistence type="predicted"/>
<dbReference type="Proteomes" id="UP001501358">
    <property type="component" value="Unassembled WGS sequence"/>
</dbReference>